<sequence length="395" mass="45075">MWAEIEKPDWSALNHDLLVEIAKRIRLLEDFINFGRVCKSWGSAANLKKNYAFKHNHMPQLLLAPQKESSEDEQRRDFFNVSKGMSRQVSLPEANDKKTLSSKGWLLTVDRDWGVSLLHPYSRVQIELPNLKSFEDWDDGIADELKHAFFIRKFVLSSSPIEDEDYIVMVIHGGFRKLAYIKPSSKAAAWIILDTSCSGSSVSGFFDVVYYKSKFYAVDNHGRVVVCNFSSCRDNYVVQRVAEMPPGLVGNKILEKLYLVVVSEDVLWVITRGVQMWPIESGGDLYDYGTYGFQVFQVKLSANTWKEINDLGNRTLFLGHNSSFSKVSHISDCKPNCIYFTDDAIESYWPFNGEPERGGKDMGIYNLEDGTFSSYFEGKSLDSLSPPMWVELSFD</sequence>
<proteinExistence type="predicted"/>
<protein>
    <submittedName>
        <fullName evidence="1">F-box protein</fullName>
    </submittedName>
</protein>
<dbReference type="EMBL" id="CM051407">
    <property type="protein sequence ID" value="KAJ4700885.1"/>
    <property type="molecule type" value="Genomic_DNA"/>
</dbReference>
<evidence type="ECO:0000313" key="1">
    <source>
        <dbReference type="EMBL" id="KAJ4700885.1"/>
    </source>
</evidence>
<organism evidence="1 2">
    <name type="scientific">Melia azedarach</name>
    <name type="common">Chinaberry tree</name>
    <dbReference type="NCBI Taxonomy" id="155640"/>
    <lineage>
        <taxon>Eukaryota</taxon>
        <taxon>Viridiplantae</taxon>
        <taxon>Streptophyta</taxon>
        <taxon>Embryophyta</taxon>
        <taxon>Tracheophyta</taxon>
        <taxon>Spermatophyta</taxon>
        <taxon>Magnoliopsida</taxon>
        <taxon>eudicotyledons</taxon>
        <taxon>Gunneridae</taxon>
        <taxon>Pentapetalae</taxon>
        <taxon>rosids</taxon>
        <taxon>malvids</taxon>
        <taxon>Sapindales</taxon>
        <taxon>Meliaceae</taxon>
        <taxon>Melia</taxon>
    </lineage>
</organism>
<gene>
    <name evidence="1" type="ORF">OWV82_024204</name>
</gene>
<comment type="caution">
    <text evidence="1">The sequence shown here is derived from an EMBL/GenBank/DDBJ whole genome shotgun (WGS) entry which is preliminary data.</text>
</comment>
<keyword evidence="2" id="KW-1185">Reference proteome</keyword>
<name>A0ACC1WP06_MELAZ</name>
<accession>A0ACC1WP06</accession>
<reference evidence="1 2" key="1">
    <citation type="journal article" date="2023" name="Science">
        <title>Complex scaffold remodeling in plant triterpene biosynthesis.</title>
        <authorList>
            <person name="De La Pena R."/>
            <person name="Hodgson H."/>
            <person name="Liu J.C."/>
            <person name="Stephenson M.J."/>
            <person name="Martin A.C."/>
            <person name="Owen C."/>
            <person name="Harkess A."/>
            <person name="Leebens-Mack J."/>
            <person name="Jimenez L.E."/>
            <person name="Osbourn A."/>
            <person name="Sattely E.S."/>
        </authorList>
    </citation>
    <scope>NUCLEOTIDE SEQUENCE [LARGE SCALE GENOMIC DNA]</scope>
    <source>
        <strain evidence="2">cv. JPN11</strain>
        <tissue evidence="1">Leaf</tissue>
    </source>
</reference>
<dbReference type="Proteomes" id="UP001164539">
    <property type="component" value="Chromosome 14"/>
</dbReference>
<evidence type="ECO:0000313" key="2">
    <source>
        <dbReference type="Proteomes" id="UP001164539"/>
    </source>
</evidence>